<sequence>MAMISSSLIPCGQFKTTYAADTTMFLTPASRNWCIAGILLAAASPLVLSNYLLALLIQIGFYGIAALGLNILVGCTGQISLGHAAFFGFGAFASAWLNNTFGVPVLLAIPLAGVMTTLLGLLFGIPAGRLKGLYLAIATFASQFILEDFFARANWFTGGSSGAMANPISLFGYEVGGDKGFFYVVLVFVVVMYVLGTNLLRTRDGRAFVAVRDHYLSAEVMGINLTKYRILSFGISSFYAGVGGALYGHYLGYVSAEGFTILLSIQFLGMIIIGGMGSVMGTLMGTAFMVLLPEATEAAVSTVKHFTGDIPALTSALAYIKEATIGLAIVLFLIFEPDGLVHRWRLIKSYWKLYPFSY</sequence>
<dbReference type="Proteomes" id="UP000007058">
    <property type="component" value="Chromosome"/>
</dbReference>
<evidence type="ECO:0000256" key="1">
    <source>
        <dbReference type="ARBA" id="ARBA00004651"/>
    </source>
</evidence>
<dbReference type="Pfam" id="PF02653">
    <property type="entry name" value="BPD_transp_2"/>
    <property type="match status" value="1"/>
</dbReference>
<accession>Q2W180</accession>
<dbReference type="AlphaFoldDB" id="Q2W180"/>
<gene>
    <name evidence="7" type="ordered locus">amb3591</name>
</gene>
<feature type="transmembrane region" description="Helical" evidence="6">
    <location>
        <begin position="230"/>
        <end position="247"/>
    </location>
</feature>
<feature type="transmembrane region" description="Helical" evidence="6">
    <location>
        <begin position="313"/>
        <end position="335"/>
    </location>
</feature>
<name>Q2W180_PARM1</name>
<feature type="transmembrane region" description="Helical" evidence="6">
    <location>
        <begin position="103"/>
        <end position="125"/>
    </location>
</feature>
<dbReference type="PANTHER" id="PTHR30482">
    <property type="entry name" value="HIGH-AFFINITY BRANCHED-CHAIN AMINO ACID TRANSPORT SYSTEM PERMEASE"/>
    <property type="match status" value="1"/>
</dbReference>
<protein>
    <submittedName>
        <fullName evidence="7">ABC-type branched-chain amino acid transport system, permease component</fullName>
    </submittedName>
</protein>
<dbReference type="InterPro" id="IPR043428">
    <property type="entry name" value="LivM-like"/>
</dbReference>
<keyword evidence="4 6" id="KW-1133">Transmembrane helix</keyword>
<feature type="transmembrane region" description="Helical" evidence="6">
    <location>
        <begin position="180"/>
        <end position="200"/>
    </location>
</feature>
<dbReference type="GO" id="GO:0015658">
    <property type="term" value="F:branched-chain amino acid transmembrane transporter activity"/>
    <property type="evidence" value="ECO:0007669"/>
    <property type="project" value="InterPro"/>
</dbReference>
<dbReference type="PANTHER" id="PTHR30482:SF5">
    <property type="entry name" value="ABC TRANSPORTER PERMEASE PROTEIN"/>
    <property type="match status" value="1"/>
</dbReference>
<dbReference type="STRING" id="342108.amb3591"/>
<evidence type="ECO:0000256" key="3">
    <source>
        <dbReference type="ARBA" id="ARBA00022692"/>
    </source>
</evidence>
<feature type="transmembrane region" description="Helical" evidence="6">
    <location>
        <begin position="267"/>
        <end position="292"/>
    </location>
</feature>
<evidence type="ECO:0000313" key="7">
    <source>
        <dbReference type="EMBL" id="BAE52395.1"/>
    </source>
</evidence>
<dbReference type="CDD" id="cd06581">
    <property type="entry name" value="TM_PBP1_LivM_like"/>
    <property type="match status" value="1"/>
</dbReference>
<dbReference type="InterPro" id="IPR001851">
    <property type="entry name" value="ABC_transp_permease"/>
</dbReference>
<comment type="subcellular location">
    <subcellularLocation>
        <location evidence="1">Cell membrane</location>
        <topology evidence="1">Multi-pass membrane protein</topology>
    </subcellularLocation>
</comment>
<dbReference type="GO" id="GO:0005886">
    <property type="term" value="C:plasma membrane"/>
    <property type="evidence" value="ECO:0007669"/>
    <property type="project" value="UniProtKB-SubCell"/>
</dbReference>
<keyword evidence="2" id="KW-1003">Cell membrane</keyword>
<feature type="transmembrane region" description="Helical" evidence="6">
    <location>
        <begin position="132"/>
        <end position="151"/>
    </location>
</feature>
<dbReference type="EMBL" id="AP007255">
    <property type="protein sequence ID" value="BAE52395.1"/>
    <property type="molecule type" value="Genomic_DNA"/>
</dbReference>
<dbReference type="KEGG" id="mag:amb3591"/>
<evidence type="ECO:0000256" key="4">
    <source>
        <dbReference type="ARBA" id="ARBA00022989"/>
    </source>
</evidence>
<feature type="transmembrane region" description="Helical" evidence="6">
    <location>
        <begin position="69"/>
        <end position="97"/>
    </location>
</feature>
<keyword evidence="5 6" id="KW-0472">Membrane</keyword>
<evidence type="ECO:0000256" key="6">
    <source>
        <dbReference type="SAM" id="Phobius"/>
    </source>
</evidence>
<keyword evidence="3 6" id="KW-0812">Transmembrane</keyword>
<keyword evidence="8" id="KW-1185">Reference proteome</keyword>
<evidence type="ECO:0000313" key="8">
    <source>
        <dbReference type="Proteomes" id="UP000007058"/>
    </source>
</evidence>
<feature type="transmembrane region" description="Helical" evidence="6">
    <location>
        <begin position="35"/>
        <end position="57"/>
    </location>
</feature>
<proteinExistence type="predicted"/>
<evidence type="ECO:0000256" key="2">
    <source>
        <dbReference type="ARBA" id="ARBA00022475"/>
    </source>
</evidence>
<evidence type="ECO:0000256" key="5">
    <source>
        <dbReference type="ARBA" id="ARBA00023136"/>
    </source>
</evidence>
<reference evidence="7 8" key="1">
    <citation type="journal article" date="2005" name="DNA Res.">
        <title>Complete genome sequence of the facultative anaerobic magnetotactic bacterium Magnetospirillum sp. strain AMB-1.</title>
        <authorList>
            <person name="Matsunaga T."/>
            <person name="Okamura Y."/>
            <person name="Fukuda Y."/>
            <person name="Wahyudi A.T."/>
            <person name="Murase Y."/>
            <person name="Takeyama H."/>
        </authorList>
    </citation>
    <scope>NUCLEOTIDE SEQUENCE [LARGE SCALE GENOMIC DNA]</scope>
    <source>
        <strain evidence="8">ATCC 700264 / AMB-1</strain>
    </source>
</reference>
<organism evidence="7 8">
    <name type="scientific">Paramagnetospirillum magneticum (strain ATCC 700264 / AMB-1)</name>
    <name type="common">Magnetospirillum magneticum</name>
    <dbReference type="NCBI Taxonomy" id="342108"/>
    <lineage>
        <taxon>Bacteria</taxon>
        <taxon>Pseudomonadati</taxon>
        <taxon>Pseudomonadota</taxon>
        <taxon>Alphaproteobacteria</taxon>
        <taxon>Rhodospirillales</taxon>
        <taxon>Magnetospirillaceae</taxon>
        <taxon>Paramagnetospirillum</taxon>
    </lineage>
</organism>
<dbReference type="HOGENOM" id="CLU_031365_2_1_5"/>